<dbReference type="Proteomes" id="UP001165060">
    <property type="component" value="Unassembled WGS sequence"/>
</dbReference>
<accession>A0ABQ6MDH0</accession>
<dbReference type="EMBL" id="BRYB01000163">
    <property type="protein sequence ID" value="GMI24299.1"/>
    <property type="molecule type" value="Genomic_DNA"/>
</dbReference>
<sequence>MELLQNQHNDGLDNLRLTFCTALPALDAASPPTESSFLPAPQHTYFPSSPPCDYRELLRDVRHNTFTGPTHLIIRTAPTITHNAAISNCVLVSSSPPLSLRSNPSLRSSFLHSCSVFSAAVGAPALLSPAAHPQSILAVPIGAESGGARIIYVDTSLGCSSNTTSIPALFDQFLTFERSTPPPPPSRPPTFTDLYDCVLFPGSSCASTASLTSSILHPRSSVSSCLAVASATLFSDASASACSSLSLLVLAPHASAAACTSRNTFVSSHSSLSAGHVSEHVILGPSSHLSCGEAHASLLGPLTNQHHQSLLISTIAPAGRVNVGYGCNCGSNHTGRAADQECFLGEGVFLGLATAIKFPFNLALAPYTLVATGVMTRGAVGAFPFSLIAEPNDSLRFGDKKGGASPPPLANQLHPGWLLTASMYVKRAL</sequence>
<organism evidence="1 2">
    <name type="scientific">Tetraparma gracilis</name>
    <dbReference type="NCBI Taxonomy" id="2962635"/>
    <lineage>
        <taxon>Eukaryota</taxon>
        <taxon>Sar</taxon>
        <taxon>Stramenopiles</taxon>
        <taxon>Ochrophyta</taxon>
        <taxon>Bolidophyceae</taxon>
        <taxon>Parmales</taxon>
        <taxon>Triparmaceae</taxon>
        <taxon>Tetraparma</taxon>
    </lineage>
</organism>
<proteinExistence type="predicted"/>
<evidence type="ECO:0000313" key="2">
    <source>
        <dbReference type="Proteomes" id="UP001165060"/>
    </source>
</evidence>
<reference evidence="1 2" key="1">
    <citation type="journal article" date="2023" name="Commun. Biol.">
        <title>Genome analysis of Parmales, the sister group of diatoms, reveals the evolutionary specialization of diatoms from phago-mixotrophs to photoautotrophs.</title>
        <authorList>
            <person name="Ban H."/>
            <person name="Sato S."/>
            <person name="Yoshikawa S."/>
            <person name="Yamada K."/>
            <person name="Nakamura Y."/>
            <person name="Ichinomiya M."/>
            <person name="Sato N."/>
            <person name="Blanc-Mathieu R."/>
            <person name="Endo H."/>
            <person name="Kuwata A."/>
            <person name="Ogata H."/>
        </authorList>
    </citation>
    <scope>NUCLEOTIDE SEQUENCE [LARGE SCALE GENOMIC DNA]</scope>
</reference>
<evidence type="ECO:0000313" key="1">
    <source>
        <dbReference type="EMBL" id="GMI24299.1"/>
    </source>
</evidence>
<keyword evidence="2" id="KW-1185">Reference proteome</keyword>
<feature type="non-terminal residue" evidence="1">
    <location>
        <position position="429"/>
    </location>
</feature>
<gene>
    <name evidence="1" type="ORF">TeGR_g15132</name>
</gene>
<comment type="caution">
    <text evidence="1">The sequence shown here is derived from an EMBL/GenBank/DDBJ whole genome shotgun (WGS) entry which is preliminary data.</text>
</comment>
<protein>
    <submittedName>
        <fullName evidence="1">Uncharacterized protein</fullName>
    </submittedName>
</protein>
<name>A0ABQ6MDH0_9STRA</name>